<organism evidence="1">
    <name type="scientific">marine sediment metagenome</name>
    <dbReference type="NCBI Taxonomy" id="412755"/>
    <lineage>
        <taxon>unclassified sequences</taxon>
        <taxon>metagenomes</taxon>
        <taxon>ecological metagenomes</taxon>
    </lineage>
</organism>
<gene>
    <name evidence="1" type="ORF">S01H4_51526</name>
</gene>
<proteinExistence type="predicted"/>
<accession>X1DUV1</accession>
<comment type="caution">
    <text evidence="1">The sequence shown here is derived from an EMBL/GenBank/DDBJ whole genome shotgun (WGS) entry which is preliminary data.</text>
</comment>
<reference evidence="1" key="1">
    <citation type="journal article" date="2014" name="Front. Microbiol.">
        <title>High frequency of phylogenetically diverse reductive dehalogenase-homologous genes in deep subseafloor sedimentary metagenomes.</title>
        <authorList>
            <person name="Kawai M."/>
            <person name="Futagami T."/>
            <person name="Toyoda A."/>
            <person name="Takaki Y."/>
            <person name="Nishi S."/>
            <person name="Hori S."/>
            <person name="Arai W."/>
            <person name="Tsubouchi T."/>
            <person name="Morono Y."/>
            <person name="Uchiyama I."/>
            <person name="Ito T."/>
            <person name="Fujiyama A."/>
            <person name="Inagaki F."/>
            <person name="Takami H."/>
        </authorList>
    </citation>
    <scope>NUCLEOTIDE SEQUENCE</scope>
    <source>
        <strain evidence="1">Expedition CK06-06</strain>
    </source>
</reference>
<dbReference type="AlphaFoldDB" id="X1DUV1"/>
<dbReference type="EMBL" id="BART01029351">
    <property type="protein sequence ID" value="GAH00188.1"/>
    <property type="molecule type" value="Genomic_DNA"/>
</dbReference>
<name>X1DUV1_9ZZZZ</name>
<protein>
    <submittedName>
        <fullName evidence="1">Uncharacterized protein</fullName>
    </submittedName>
</protein>
<evidence type="ECO:0000313" key="1">
    <source>
        <dbReference type="EMBL" id="GAH00188.1"/>
    </source>
</evidence>
<sequence>MASSWTNSPQYLKGIQKIRGIDPSKRAVTQTLVNELEGLYAGEEMQKQIRAQQIALRGDRQKHNIKMGEKDIALSEKNIDFMKDSSNTAELLGYGNIALSGYMGYSDMKQKKEEADWYRSLMERAYPSKKT</sequence>